<reference evidence="1" key="1">
    <citation type="journal article" date="2021" name="Proc. Natl. Acad. Sci. U.S.A.">
        <title>A Catalog of Tens of Thousands of Viruses from Human Metagenomes Reveals Hidden Associations with Chronic Diseases.</title>
        <authorList>
            <person name="Tisza M.J."/>
            <person name="Buck C.B."/>
        </authorList>
    </citation>
    <scope>NUCLEOTIDE SEQUENCE</scope>
    <source>
        <strain evidence="1">CtcyQ27</strain>
    </source>
</reference>
<dbReference type="EMBL" id="BK016080">
    <property type="protein sequence ID" value="DAF93081.1"/>
    <property type="molecule type" value="Genomic_DNA"/>
</dbReference>
<name>A0A8S5UF20_9CAUD</name>
<accession>A0A8S5UF20</accession>
<evidence type="ECO:0000313" key="1">
    <source>
        <dbReference type="EMBL" id="DAF93081.1"/>
    </source>
</evidence>
<sequence>MIAGNTTNTVMGGSYSADHALYNFSEQVKNLFEDMEQTSQHNILSETCKVLKDDLASDQLKKFFVENSCDVNEYVERPQALEEHYNDMEQLYENDKKALMENTAMGTINPIVGLTFPMHKLILMNMVFDKGAIQKMIAPQQAFTVAMERRIMIDTEGNELDLYKDQNKLTAAIKKTAAVKEIELQLPVTDDTEIVNQYLDGMAGVDHLNVETYVCAVKVPNVYFEKGDILPDENGYLGEGEEATEATTKDVWVRTKANFVPIYDDDGRGLTHKFKFTHKVLEGSEVKIKDDCDVLTGYMKKDRLMIQSNKGVVTAVKVYARLDTSSANLTTCSASWKQITSLVEIPEGMPINTTISPQEVKDIAAMYNINQITKVLDITKTLLANYKDDDIKESLDTSYLGLSEDEKFFNTYDFAPRASYYSDHVNWRRDTFFDFFDEFVERMLRVLNDPNVTVTIFGDASIIRKIAPVEYSYQSPSNIGPVELDYVKTVTTSHHRVYQFIASDKMRFSNDLIVILCPRGTDRIIYRIYDYQTYVSNEIRNANNPSLPAIHAFERYKFYEYQPVQGRIKIKNPTGLIPETYDVVPVKHIA</sequence>
<proteinExistence type="predicted"/>
<organism evidence="1">
    <name type="scientific">Myoviridae sp. ctcyQ27</name>
    <dbReference type="NCBI Taxonomy" id="2825139"/>
    <lineage>
        <taxon>Viruses</taxon>
        <taxon>Duplodnaviria</taxon>
        <taxon>Heunggongvirae</taxon>
        <taxon>Uroviricota</taxon>
        <taxon>Caudoviricetes</taxon>
    </lineage>
</organism>
<protein>
    <submittedName>
        <fullName evidence="1">Structural protein</fullName>
    </submittedName>
</protein>